<evidence type="ECO:0000256" key="2">
    <source>
        <dbReference type="ARBA" id="ARBA00022676"/>
    </source>
</evidence>
<accession>A0ABT3T2X0</accession>
<keyword evidence="2" id="KW-0328">Glycosyltransferase</keyword>
<keyword evidence="3" id="KW-0808">Transferase</keyword>
<dbReference type="RefSeq" id="WP_279248359.1">
    <property type="nucleotide sequence ID" value="NZ_SHNO01000001.1"/>
</dbReference>
<evidence type="ECO:0000256" key="6">
    <source>
        <dbReference type="ARBA" id="ARBA00048439"/>
    </source>
</evidence>
<gene>
    <name evidence="8" type="ORF">EYC82_04550</name>
</gene>
<dbReference type="PANTHER" id="PTHR13615:SF3">
    <property type="entry name" value="GLYCOSYLTRANSFERASE-LIKE DOMAIN-CONTAINING PROTEIN 1"/>
    <property type="match status" value="1"/>
</dbReference>
<comment type="catalytic activity">
    <reaction evidence="6">
        <text>queuosine(34) in tRNA(Asp) + GDP-alpha-D-mannose = O-4''-alpha-D-mannosylqueuosine(34) in tRNA(Asp) + GDP + H(+)</text>
        <dbReference type="Rhea" id="RHEA:12885"/>
        <dbReference type="Rhea" id="RHEA-COMP:18572"/>
        <dbReference type="Rhea" id="RHEA-COMP:18581"/>
        <dbReference type="ChEBI" id="CHEBI:15378"/>
        <dbReference type="ChEBI" id="CHEBI:57527"/>
        <dbReference type="ChEBI" id="CHEBI:58189"/>
        <dbReference type="ChEBI" id="CHEBI:194431"/>
        <dbReference type="ChEBI" id="CHEBI:194442"/>
        <dbReference type="EC" id="2.4.1.110"/>
    </reaction>
    <physiologicalReaction direction="left-to-right" evidence="6">
        <dbReference type="Rhea" id="RHEA:12886"/>
    </physiologicalReaction>
</comment>
<organism evidence="8 9">
    <name type="scientific">Candidatus Marimicrobium litorale</name>
    <dbReference type="NCBI Taxonomy" id="2518991"/>
    <lineage>
        <taxon>Bacteria</taxon>
        <taxon>Pseudomonadati</taxon>
        <taxon>Pseudomonadota</taxon>
        <taxon>Gammaproteobacteria</taxon>
        <taxon>Cellvibrionales</taxon>
        <taxon>Halieaceae</taxon>
        <taxon>Marimicrobium</taxon>
    </lineage>
</organism>
<dbReference type="EMBL" id="SHNO01000001">
    <property type="protein sequence ID" value="MCX2976617.1"/>
    <property type="molecule type" value="Genomic_DNA"/>
</dbReference>
<evidence type="ECO:0000256" key="5">
    <source>
        <dbReference type="ARBA" id="ARBA00044539"/>
    </source>
</evidence>
<keyword evidence="9" id="KW-1185">Reference proteome</keyword>
<reference evidence="8" key="1">
    <citation type="submission" date="2019-02" db="EMBL/GenBank/DDBJ databases">
        <authorList>
            <person name="Li S.-H."/>
        </authorList>
    </citation>
    <scope>NUCLEOTIDE SEQUENCE</scope>
    <source>
        <strain evidence="8">IMCC11814</strain>
    </source>
</reference>
<sequence length="373" mass="41704">MKALLLSAYAARSHRHWQTAVLSMLPDWDWCELNLPPRYFSWRIRGNAMTWSVNERAVLDSPRELLLATSMVDLATLRGLVPALTAVPTVVYFHENQFAYPPGRQRYSPLEAQITSIYTAMAADRLLFNSKFNRDTFMAGTDELLRKMPDMVPPGIEASLRAKSALLPVPFDNGLMPRPVDYWPSTAPGGRDKPLRLLWVGRFEHDKGGVGLLHTLEHLEAAGLHYELAVTGQQFRQSPPEFEQIRTRFTHRLVHFGFLADESQYRGIQAAADIVLSTAVHEFQGLALMGAVALGCRPVVPGRLVYPEIYGEHWCYPSLPDHPVQEAAGAADLIMTLASGDFSAPDVSAFTRQSLLDNYTRELSGVAWCRDGQ</sequence>
<name>A0ABT3T2X0_9GAMM</name>
<dbReference type="PANTHER" id="PTHR13615">
    <property type="entry name" value="GLYCOSYLTRANSFERASE-LIKE 1"/>
    <property type="match status" value="1"/>
</dbReference>
<proteinExistence type="inferred from homology"/>
<dbReference type="Gene3D" id="3.40.50.2000">
    <property type="entry name" value="Glycogen Phosphorylase B"/>
    <property type="match status" value="1"/>
</dbReference>
<dbReference type="Proteomes" id="UP001143304">
    <property type="component" value="Unassembled WGS sequence"/>
</dbReference>
<feature type="domain" description="tRNA-queuosine alpha-mannosyltransferase N-terminal" evidence="7">
    <location>
        <begin position="3"/>
        <end position="170"/>
    </location>
</feature>
<dbReference type="Pfam" id="PF12038">
    <property type="entry name" value="QTMAN_N"/>
    <property type="match status" value="1"/>
</dbReference>
<protein>
    <recommendedName>
        <fullName evidence="5">tRNA-queuosine alpha-mannosyltransferase</fullName>
        <ecNumber evidence="4">2.4.1.110</ecNumber>
    </recommendedName>
</protein>
<dbReference type="CDD" id="cd01635">
    <property type="entry name" value="Glycosyltransferase_GTB-type"/>
    <property type="match status" value="1"/>
</dbReference>
<comment type="caution">
    <text evidence="8">The sequence shown here is derived from an EMBL/GenBank/DDBJ whole genome shotgun (WGS) entry which is preliminary data.</text>
</comment>
<dbReference type="SUPFAM" id="SSF53756">
    <property type="entry name" value="UDP-Glycosyltransferase/glycogen phosphorylase"/>
    <property type="match status" value="1"/>
</dbReference>
<dbReference type="InterPro" id="IPR022701">
    <property type="entry name" value="QTMAN_N"/>
</dbReference>
<evidence type="ECO:0000256" key="3">
    <source>
        <dbReference type="ARBA" id="ARBA00022679"/>
    </source>
</evidence>
<evidence type="ECO:0000259" key="7">
    <source>
        <dbReference type="Pfam" id="PF12038"/>
    </source>
</evidence>
<evidence type="ECO:0000256" key="4">
    <source>
        <dbReference type="ARBA" id="ARBA00044517"/>
    </source>
</evidence>
<dbReference type="EC" id="2.4.1.110" evidence="4"/>
<comment type="similarity">
    <text evidence="1">Belongs to the glycosyltransferase group 1 family. Glycosyltransferase 4 subfamily.</text>
</comment>
<evidence type="ECO:0000256" key="1">
    <source>
        <dbReference type="ARBA" id="ARBA00009481"/>
    </source>
</evidence>
<dbReference type="InterPro" id="IPR051862">
    <property type="entry name" value="GT-like_domain_containing_1"/>
</dbReference>
<evidence type="ECO:0000313" key="9">
    <source>
        <dbReference type="Proteomes" id="UP001143304"/>
    </source>
</evidence>
<evidence type="ECO:0000313" key="8">
    <source>
        <dbReference type="EMBL" id="MCX2976617.1"/>
    </source>
</evidence>